<reference evidence="2 3" key="1">
    <citation type="journal article" date="2015" name="PLoS Pathog.">
        <title>Leptomonas seymouri: Adaptations to the Dixenous Life Cycle Analyzed by Genome Sequencing, Transcriptome Profiling and Co-infection with Leishmania donovani.</title>
        <authorList>
            <person name="Kraeva N."/>
            <person name="Butenko A."/>
            <person name="Hlavacova J."/>
            <person name="Kostygov A."/>
            <person name="Myskova J."/>
            <person name="Grybchuk D."/>
            <person name="Lestinova T."/>
            <person name="Votypka J."/>
            <person name="Volf P."/>
            <person name="Opperdoes F."/>
            <person name="Flegontov P."/>
            <person name="Lukes J."/>
            <person name="Yurchenko V."/>
        </authorList>
    </citation>
    <scope>NUCLEOTIDE SEQUENCE [LARGE SCALE GENOMIC DNA]</scope>
    <source>
        <strain evidence="2 3">ATCC 30220</strain>
    </source>
</reference>
<dbReference type="OrthoDB" id="10605071at2759"/>
<dbReference type="EMBL" id="LJSK01000344">
    <property type="protein sequence ID" value="KPI83647.1"/>
    <property type="molecule type" value="Genomic_DNA"/>
</dbReference>
<name>A0A0N0P3G4_LEPSE</name>
<dbReference type="AlphaFoldDB" id="A0A0N0P3G4"/>
<feature type="region of interest" description="Disordered" evidence="1">
    <location>
        <begin position="870"/>
        <end position="899"/>
    </location>
</feature>
<evidence type="ECO:0000313" key="3">
    <source>
        <dbReference type="Proteomes" id="UP000038009"/>
    </source>
</evidence>
<dbReference type="VEuPathDB" id="TriTrypDB:Lsey_0344_0060"/>
<feature type="region of interest" description="Disordered" evidence="1">
    <location>
        <begin position="101"/>
        <end position="137"/>
    </location>
</feature>
<organism evidence="2 3">
    <name type="scientific">Leptomonas seymouri</name>
    <dbReference type="NCBI Taxonomy" id="5684"/>
    <lineage>
        <taxon>Eukaryota</taxon>
        <taxon>Discoba</taxon>
        <taxon>Euglenozoa</taxon>
        <taxon>Kinetoplastea</taxon>
        <taxon>Metakinetoplastina</taxon>
        <taxon>Trypanosomatida</taxon>
        <taxon>Trypanosomatidae</taxon>
        <taxon>Leishmaniinae</taxon>
        <taxon>Leptomonas</taxon>
    </lineage>
</organism>
<feature type="compositionally biased region" description="Low complexity" evidence="1">
    <location>
        <begin position="878"/>
        <end position="899"/>
    </location>
</feature>
<proteinExistence type="predicted"/>
<dbReference type="Proteomes" id="UP000038009">
    <property type="component" value="Unassembled WGS sequence"/>
</dbReference>
<dbReference type="OMA" id="WAAKSVR"/>
<feature type="region of interest" description="Disordered" evidence="1">
    <location>
        <begin position="33"/>
        <end position="68"/>
    </location>
</feature>
<accession>A0A0N0P3G4</accession>
<keyword evidence="3" id="KW-1185">Reference proteome</keyword>
<evidence type="ECO:0000313" key="2">
    <source>
        <dbReference type="EMBL" id="KPI83647.1"/>
    </source>
</evidence>
<protein>
    <submittedName>
        <fullName evidence="2">Uncharacterized protein</fullName>
    </submittedName>
</protein>
<feature type="compositionally biased region" description="Polar residues" evidence="1">
    <location>
        <begin position="33"/>
        <end position="45"/>
    </location>
</feature>
<sequence length="942" mass="99090">MTVNLSTVMAYMSGVDLLELHLPLFPLSVNAAQEASPSTEEQASATRKMADETNGMCRRGGTSAASLNNSSRSAEWMWRVRQEFISSVLAQKDQIIALPPTSQKEAAPSSDRPGGGNHLHCNLSSSPHLPRPSRDGVVVPPTGVVAQTLPCLGCTPPAMSTLPSSSSFEDLRWGVPRWPACTITVKASWKSRKGREARMSDGDGSDPQESCDAALVSFPCSADGVVHETAIGEVTAAASAAVSTTTMRTSSTGGGQGVDEPTRCVAPPGLLVRVLCGRGLAASNAVPAPHGTFSANSVAVFCDPAPTLPRPLPSLVQPPLSLLLPDAVCLRQMPPSSFLSTNTSAATSTNDGPTVEVLLVAVETLPELLETRRQGLMLYTEVLQSHYAARKVDLLAHLQHSDGRGLPGAGPSELPPLHWRCEVWTPPAEGVAAWSSSSAPASVELATSSIACRTVVQVRLSSVYPSNDGAVTTPLPSLGDGPAAAAAAVATPSAGSLGLCVMGRGGLPPEAARAPSPTVCTPVCDLEAHLLTFCSWWKDMEKLVQSYTSLDSPSPFIDNLTSRAMAPTTADTAMCSSSSVREAADPPESTVWIQKTVEQLLLWWAAKSVRFVATQALRSSSISPPPLPPLPSAATPLFGAIIIPAHARVSPVAMARGVSGAPSPPVMSLPSLTLCFVNSRGVNVHQYDLEALNVLCRAVHVLRASVCVFDASQKDTLMAWMRDVVHPFPAATATAAPSSSSPSSVAHHADSVHSSLRSTTAATTSAAAASFEYPYDALAEVERSCLVLEDYAYERHRRVLAGIEEEASMGAEVTSDSLPQAATQSPLPSCDIAERARTGAAPSRAWLRDARVLACADFLGRRRLDIFTSPLRRPSQPVPASTATNAASPPEKRSSPPLLLNSVPPSFLSYVLTCIEEKGVEEVEQLSGALLQMGRRLSEVLR</sequence>
<gene>
    <name evidence="2" type="ORF">ABL78_7319</name>
</gene>
<feature type="region of interest" description="Disordered" evidence="1">
    <location>
        <begin position="732"/>
        <end position="752"/>
    </location>
</feature>
<evidence type="ECO:0000256" key="1">
    <source>
        <dbReference type="SAM" id="MobiDB-lite"/>
    </source>
</evidence>
<comment type="caution">
    <text evidence="2">The sequence shown here is derived from an EMBL/GenBank/DDBJ whole genome shotgun (WGS) entry which is preliminary data.</text>
</comment>